<dbReference type="PANTHER" id="PTHR34291:SF1">
    <property type="entry name" value="HYDROXYPROLINE-RICH GLYCOPROTEIN FAMILY PROTEIN"/>
    <property type="match status" value="1"/>
</dbReference>
<dbReference type="PANTHER" id="PTHR34291">
    <property type="entry name" value="HYDROXYPROLINE-RICH GLYCOPROTEIN FAMILY PROTEIN"/>
    <property type="match status" value="1"/>
</dbReference>
<dbReference type="InterPro" id="IPR037699">
    <property type="entry name" value="At5g65660-like"/>
</dbReference>
<dbReference type="Proteomes" id="UP000734854">
    <property type="component" value="Unassembled WGS sequence"/>
</dbReference>
<evidence type="ECO:0000313" key="4">
    <source>
        <dbReference type="Proteomes" id="UP000734854"/>
    </source>
</evidence>
<evidence type="ECO:0008006" key="5">
    <source>
        <dbReference type="Google" id="ProtNLM"/>
    </source>
</evidence>
<protein>
    <recommendedName>
        <fullName evidence="5">Hydroxyproline-rich glycoprotein family protein</fullName>
    </recommendedName>
</protein>
<name>A0A8J5L9U7_ZINOF</name>
<feature type="transmembrane region" description="Helical" evidence="2">
    <location>
        <begin position="30"/>
        <end position="52"/>
    </location>
</feature>
<reference evidence="3 4" key="1">
    <citation type="submission" date="2020-08" db="EMBL/GenBank/DDBJ databases">
        <title>Plant Genome Project.</title>
        <authorList>
            <person name="Zhang R.-G."/>
        </authorList>
    </citation>
    <scope>NUCLEOTIDE SEQUENCE [LARGE SCALE GENOMIC DNA]</scope>
    <source>
        <tissue evidence="3">Rhizome</tissue>
    </source>
</reference>
<accession>A0A8J5L9U7</accession>
<evidence type="ECO:0000256" key="1">
    <source>
        <dbReference type="SAM" id="MobiDB-lite"/>
    </source>
</evidence>
<feature type="region of interest" description="Disordered" evidence="1">
    <location>
        <begin position="61"/>
        <end position="99"/>
    </location>
</feature>
<comment type="caution">
    <text evidence="3">The sequence shown here is derived from an EMBL/GenBank/DDBJ whole genome shotgun (WGS) entry which is preliminary data.</text>
</comment>
<gene>
    <name evidence="3" type="ORF">ZIOFF_038222</name>
</gene>
<keyword evidence="2" id="KW-1133">Transmembrane helix</keyword>
<keyword evidence="4" id="KW-1185">Reference proteome</keyword>
<evidence type="ECO:0000313" key="3">
    <source>
        <dbReference type="EMBL" id="KAG6505856.1"/>
    </source>
</evidence>
<sequence>MDGGAAMPAAQPAAAAAEHHGSRPTLGFPLGTALLLVVIFCLSGFFALCYHWEKLRSLRGRPSRGHQQQLPPLDALEEGSRIPQPSSPSLTSKLSPMHQLQANKEEKVESLVVVMPGDKIAKFMAWPCPCQHRSPIADAFTASTVTREAAISPPS</sequence>
<feature type="compositionally biased region" description="Low complexity" evidence="1">
    <location>
        <begin position="83"/>
        <end position="96"/>
    </location>
</feature>
<dbReference type="EMBL" id="JACMSC010000010">
    <property type="protein sequence ID" value="KAG6505856.1"/>
    <property type="molecule type" value="Genomic_DNA"/>
</dbReference>
<dbReference type="AlphaFoldDB" id="A0A8J5L9U7"/>
<keyword evidence="2" id="KW-0472">Membrane</keyword>
<keyword evidence="2" id="KW-0812">Transmembrane</keyword>
<proteinExistence type="predicted"/>
<evidence type="ECO:0000256" key="2">
    <source>
        <dbReference type="SAM" id="Phobius"/>
    </source>
</evidence>
<organism evidence="3 4">
    <name type="scientific">Zingiber officinale</name>
    <name type="common">Ginger</name>
    <name type="synonym">Amomum zingiber</name>
    <dbReference type="NCBI Taxonomy" id="94328"/>
    <lineage>
        <taxon>Eukaryota</taxon>
        <taxon>Viridiplantae</taxon>
        <taxon>Streptophyta</taxon>
        <taxon>Embryophyta</taxon>
        <taxon>Tracheophyta</taxon>
        <taxon>Spermatophyta</taxon>
        <taxon>Magnoliopsida</taxon>
        <taxon>Liliopsida</taxon>
        <taxon>Zingiberales</taxon>
        <taxon>Zingiberaceae</taxon>
        <taxon>Zingiber</taxon>
    </lineage>
</organism>